<accession>A0ABQ4BDS5</accession>
<feature type="transmembrane region" description="Helical" evidence="1">
    <location>
        <begin position="108"/>
        <end position="130"/>
    </location>
</feature>
<reference evidence="2 3" key="1">
    <citation type="submission" date="2021-01" db="EMBL/GenBank/DDBJ databases">
        <title>Whole genome shotgun sequence of Actinoplanes palleronii NBRC 14916.</title>
        <authorList>
            <person name="Komaki H."/>
            <person name="Tamura T."/>
        </authorList>
    </citation>
    <scope>NUCLEOTIDE SEQUENCE [LARGE SCALE GENOMIC DNA]</scope>
    <source>
        <strain evidence="2 3">NBRC 14916</strain>
    </source>
</reference>
<feature type="transmembrane region" description="Helical" evidence="1">
    <location>
        <begin position="136"/>
        <end position="160"/>
    </location>
</feature>
<name>A0ABQ4BDS5_9ACTN</name>
<evidence type="ECO:0000313" key="2">
    <source>
        <dbReference type="EMBL" id="GIE68842.1"/>
    </source>
</evidence>
<keyword evidence="1" id="KW-0472">Membrane</keyword>
<organism evidence="2 3">
    <name type="scientific">Actinoplanes palleronii</name>
    <dbReference type="NCBI Taxonomy" id="113570"/>
    <lineage>
        <taxon>Bacteria</taxon>
        <taxon>Bacillati</taxon>
        <taxon>Actinomycetota</taxon>
        <taxon>Actinomycetes</taxon>
        <taxon>Micromonosporales</taxon>
        <taxon>Micromonosporaceae</taxon>
        <taxon>Actinoplanes</taxon>
    </lineage>
</organism>
<gene>
    <name evidence="2" type="ORF">Apa02nite_049500</name>
</gene>
<proteinExistence type="predicted"/>
<evidence type="ECO:0000313" key="3">
    <source>
        <dbReference type="Proteomes" id="UP000624709"/>
    </source>
</evidence>
<dbReference type="RefSeq" id="WP_203827098.1">
    <property type="nucleotide sequence ID" value="NZ_BAAATY010000048.1"/>
</dbReference>
<feature type="transmembrane region" description="Helical" evidence="1">
    <location>
        <begin position="65"/>
        <end position="96"/>
    </location>
</feature>
<dbReference type="Proteomes" id="UP000624709">
    <property type="component" value="Unassembled WGS sequence"/>
</dbReference>
<keyword evidence="3" id="KW-1185">Reference proteome</keyword>
<comment type="caution">
    <text evidence="2">The sequence shown here is derived from an EMBL/GenBank/DDBJ whole genome shotgun (WGS) entry which is preliminary data.</text>
</comment>
<keyword evidence="1" id="KW-0812">Transmembrane</keyword>
<keyword evidence="1" id="KW-1133">Transmembrane helix</keyword>
<sequence length="206" mass="21474">MSCATCGAGLDDAGRAHTCPVVPSADWELAGRRVIRFAVAYGAAAAAVIPLFVQATRGPFPGVAIPALLLIANLAISAVLLGGLLGLLICVIVWVVQTVRLSRSYGSPAAGHLGYWGIGLFVVLFATAYLRPAGVTASAALLVQSAERLTAVVALIAGVAHTRRWIGRRSPAPAAVHLSSRPAAGDWDASVWDPEVQHEIGRRRRS</sequence>
<dbReference type="EMBL" id="BOMS01000074">
    <property type="protein sequence ID" value="GIE68842.1"/>
    <property type="molecule type" value="Genomic_DNA"/>
</dbReference>
<feature type="transmembrane region" description="Helical" evidence="1">
    <location>
        <begin position="34"/>
        <end position="53"/>
    </location>
</feature>
<protein>
    <submittedName>
        <fullName evidence="2">Uncharacterized protein</fullName>
    </submittedName>
</protein>
<evidence type="ECO:0000256" key="1">
    <source>
        <dbReference type="SAM" id="Phobius"/>
    </source>
</evidence>